<reference evidence="1" key="1">
    <citation type="submission" date="2022-09" db="EMBL/GenBank/DDBJ databases">
        <title>Eubacterium sp. LFL-14 isolated from human feces.</title>
        <authorList>
            <person name="Liu F."/>
        </authorList>
    </citation>
    <scope>NUCLEOTIDE SEQUENCE</scope>
    <source>
        <strain evidence="1">LFL-14</strain>
    </source>
</reference>
<dbReference type="RefSeq" id="WP_260978144.1">
    <property type="nucleotide sequence ID" value="NZ_JAODBU010000002.1"/>
</dbReference>
<protein>
    <recommendedName>
        <fullName evidence="3">DNA primase</fullName>
    </recommendedName>
</protein>
<accession>A0ABT2LWN9</accession>
<gene>
    <name evidence="1" type="ORF">N5B56_01230</name>
</gene>
<keyword evidence="2" id="KW-1185">Reference proteome</keyword>
<dbReference type="EMBL" id="JAODBU010000002">
    <property type="protein sequence ID" value="MCT7397707.1"/>
    <property type="molecule type" value="Genomic_DNA"/>
</dbReference>
<evidence type="ECO:0000313" key="2">
    <source>
        <dbReference type="Proteomes" id="UP001431199"/>
    </source>
</evidence>
<organism evidence="1 2">
    <name type="scientific">Eubacterium album</name>
    <dbReference type="NCBI Taxonomy" id="2978477"/>
    <lineage>
        <taxon>Bacteria</taxon>
        <taxon>Bacillati</taxon>
        <taxon>Bacillota</taxon>
        <taxon>Clostridia</taxon>
        <taxon>Eubacteriales</taxon>
        <taxon>Eubacteriaceae</taxon>
        <taxon>Eubacterium</taxon>
    </lineage>
</organism>
<dbReference type="Proteomes" id="UP001431199">
    <property type="component" value="Unassembled WGS sequence"/>
</dbReference>
<dbReference type="Gene3D" id="3.90.580.10">
    <property type="entry name" value="Zinc finger, CHC2-type domain"/>
    <property type="match status" value="1"/>
</dbReference>
<comment type="caution">
    <text evidence="1">The sequence shown here is derived from an EMBL/GenBank/DDBJ whole genome shotgun (WGS) entry which is preliminary data.</text>
</comment>
<evidence type="ECO:0000313" key="1">
    <source>
        <dbReference type="EMBL" id="MCT7397707.1"/>
    </source>
</evidence>
<proteinExistence type="predicted"/>
<evidence type="ECO:0008006" key="3">
    <source>
        <dbReference type="Google" id="ProtNLM"/>
    </source>
</evidence>
<sequence length="419" mass="47946">MGKYNFEEKFNILDVAQLLGFKVIHSNDYDWTVECPYCGSPKANVCYRKNGKDINGFNCYGCGQKGNLYTIYVDAMGIREDIKNGKTANQVARREILERLNLSSNNYKPISNRVSTKTVKERPDKEKDIVNKAFLKELKLNKENYENLIKRGLSKKDILSYGFRTVEGKNQIEVCRRMQSKGINPSTISGFFKTSGGDFTVNTRNKQGFLCPVISVEGYLVGFQIRVNNPKNGQKYIWLSSNNKPEGISSGSPCGYYGPKKAEEVYVVDGVLKALICHCICEDKTIGFLGTPGVSNYKNIEPAISKLEKIVGIKKVWNAYDMDEFTNPICRHDYKTEKCDECDYYLCSFHLENCTNKIKKIKMLTDGSKKLQQIAKKYGLEYERKLWDIDEITKKWKQNVKGLDDMLLISEIKDPKYIK</sequence>
<dbReference type="SUPFAM" id="SSF57783">
    <property type="entry name" value="Zinc beta-ribbon"/>
    <property type="match status" value="1"/>
</dbReference>
<name>A0ABT2LWN9_9FIRM</name>
<dbReference type="InterPro" id="IPR036977">
    <property type="entry name" value="DNA_primase_Znf_CHC2"/>
</dbReference>